<gene>
    <name evidence="1" type="primary">NOM1</name>
    <name evidence="1" type="ORF">EV182_004295</name>
</gene>
<accession>A0ACC1HJ38</accession>
<keyword evidence="2" id="KW-1185">Reference proteome</keyword>
<comment type="caution">
    <text evidence="1">The sequence shown here is derived from an EMBL/GenBank/DDBJ whole genome shotgun (WGS) entry which is preliminary data.</text>
</comment>
<evidence type="ECO:0000313" key="1">
    <source>
        <dbReference type="EMBL" id="KAJ1673929.1"/>
    </source>
</evidence>
<feature type="non-terminal residue" evidence="1">
    <location>
        <position position="215"/>
    </location>
</feature>
<proteinExistence type="predicted"/>
<organism evidence="1 2">
    <name type="scientific">Spiromyces aspiralis</name>
    <dbReference type="NCBI Taxonomy" id="68401"/>
    <lineage>
        <taxon>Eukaryota</taxon>
        <taxon>Fungi</taxon>
        <taxon>Fungi incertae sedis</taxon>
        <taxon>Zoopagomycota</taxon>
        <taxon>Kickxellomycotina</taxon>
        <taxon>Kickxellomycetes</taxon>
        <taxon>Kickxellales</taxon>
        <taxon>Kickxellaceae</taxon>
        <taxon>Spiromyces</taxon>
    </lineage>
</organism>
<name>A0ACC1HJ38_9FUNG</name>
<evidence type="ECO:0000313" key="2">
    <source>
        <dbReference type="Proteomes" id="UP001145114"/>
    </source>
</evidence>
<dbReference type="Proteomes" id="UP001145114">
    <property type="component" value="Unassembled WGS sequence"/>
</dbReference>
<protein>
    <submittedName>
        <fullName evidence="1">Nucleolar MIF4G domain-containing protein 1</fullName>
    </submittedName>
</protein>
<reference evidence="1" key="1">
    <citation type="submission" date="2022-06" db="EMBL/GenBank/DDBJ databases">
        <title>Phylogenomic reconstructions and comparative analyses of Kickxellomycotina fungi.</title>
        <authorList>
            <person name="Reynolds N.K."/>
            <person name="Stajich J.E."/>
            <person name="Barry K."/>
            <person name="Grigoriev I.V."/>
            <person name="Crous P."/>
            <person name="Smith M.E."/>
        </authorList>
    </citation>
    <scope>NUCLEOTIDE SEQUENCE</scope>
    <source>
        <strain evidence="1">RSA 2271</strain>
    </source>
</reference>
<sequence length="215" mass="24493">MPPTSKFERRNYGGPKPNTTTRLPESIISEIEKESCAQHPDAGHSNLKKRPKNILTNRKQARKQARLEKKQRKNHHYQRQSHGDDQHHKQQVDPTDGDINASLKSFPERSAAKKRKRQDTQDARPIKRGSETTASNDNEEAKLARMAKKNPELYRRLRASNLVGSVQADGDNAAEDVEDMEMRRLEKKLGIKSSQNVTKKFGDDGLDFLLEGITM</sequence>
<dbReference type="EMBL" id="JAMZIH010006428">
    <property type="protein sequence ID" value="KAJ1673929.1"/>
    <property type="molecule type" value="Genomic_DNA"/>
</dbReference>